<feature type="signal peptide" evidence="2">
    <location>
        <begin position="1"/>
        <end position="21"/>
    </location>
</feature>
<evidence type="ECO:0000313" key="4">
    <source>
        <dbReference type="EMBL" id="SXF99589.1"/>
    </source>
</evidence>
<keyword evidence="1 2" id="KW-0732">Signal</keyword>
<sequence length="82" mass="8656">MFTKIIILSTLLTTLTLPAMAEDNIRQTTARQPTGVVSISGASTLDELTQSLARKAEDAGASDYRIISAGGKNKLNGTAVIY</sequence>
<protein>
    <submittedName>
        <fullName evidence="4">Outer membrane protein</fullName>
    </submittedName>
</protein>
<evidence type="ECO:0000259" key="3">
    <source>
        <dbReference type="Pfam" id="PF07338"/>
    </source>
</evidence>
<feature type="domain" description="YdgH/BhsA/McbA-like" evidence="3">
    <location>
        <begin position="32"/>
        <end position="82"/>
    </location>
</feature>
<reference evidence="4 5" key="1">
    <citation type="submission" date="2018-08" db="EMBL/GenBank/DDBJ databases">
        <authorList>
            <consortium name="Pathogen Informatics"/>
        </authorList>
    </citation>
    <scope>NUCLEOTIDE SEQUENCE [LARGE SCALE GENOMIC DNA]</scope>
    <source>
        <strain evidence="4 5">EuSCAPE_TR218</strain>
    </source>
</reference>
<dbReference type="InterPro" id="IPR025543">
    <property type="entry name" value="Dodecin-like"/>
</dbReference>
<dbReference type="InterPro" id="IPR010854">
    <property type="entry name" value="YdgH/BhsA/McbA-like_dom"/>
</dbReference>
<accession>A0ABD7PE71</accession>
<dbReference type="SUPFAM" id="SSF159871">
    <property type="entry name" value="YdgH-like"/>
    <property type="match status" value="1"/>
</dbReference>
<dbReference type="InterPro" id="IPR036275">
    <property type="entry name" value="YdgH-like_sf"/>
</dbReference>
<gene>
    <name evidence="4" type="primary">bhsA_8</name>
    <name evidence="4" type="ORF">SAMEA3729809_05567</name>
</gene>
<dbReference type="Pfam" id="PF07338">
    <property type="entry name" value="YdgH_BhsA-like"/>
    <property type="match status" value="1"/>
</dbReference>
<organism evidence="4 5">
    <name type="scientific">Klebsiella variicola</name>
    <dbReference type="NCBI Taxonomy" id="244366"/>
    <lineage>
        <taxon>Bacteria</taxon>
        <taxon>Pseudomonadati</taxon>
        <taxon>Pseudomonadota</taxon>
        <taxon>Gammaproteobacteria</taxon>
        <taxon>Enterobacterales</taxon>
        <taxon>Enterobacteriaceae</taxon>
        <taxon>Klebsiella/Raoultella group</taxon>
        <taxon>Klebsiella</taxon>
        <taxon>Klebsiella pneumoniae complex</taxon>
    </lineage>
</organism>
<evidence type="ECO:0000313" key="5">
    <source>
        <dbReference type="Proteomes" id="UP000258928"/>
    </source>
</evidence>
<evidence type="ECO:0000256" key="2">
    <source>
        <dbReference type="SAM" id="SignalP"/>
    </source>
</evidence>
<dbReference type="EMBL" id="UKAS01000048">
    <property type="protein sequence ID" value="SXF99589.1"/>
    <property type="molecule type" value="Genomic_DNA"/>
</dbReference>
<evidence type="ECO:0000256" key="1">
    <source>
        <dbReference type="ARBA" id="ARBA00022729"/>
    </source>
</evidence>
<feature type="chain" id="PRO_5044795127" evidence="2">
    <location>
        <begin position="22"/>
        <end position="82"/>
    </location>
</feature>
<dbReference type="Gene3D" id="3.30.1660.10">
    <property type="entry name" value="Flavin-binding protein dodecin"/>
    <property type="match status" value="1"/>
</dbReference>
<proteinExistence type="predicted"/>
<comment type="caution">
    <text evidence="4">The sequence shown here is derived from an EMBL/GenBank/DDBJ whole genome shotgun (WGS) entry which is preliminary data.</text>
</comment>
<dbReference type="Proteomes" id="UP000258928">
    <property type="component" value="Unassembled WGS sequence"/>
</dbReference>
<dbReference type="RefSeq" id="WP_310563922.1">
    <property type="nucleotide sequence ID" value="NZ_UKAS01000048.1"/>
</dbReference>
<dbReference type="AlphaFoldDB" id="A0ABD7PE71"/>
<name>A0ABD7PE71_KLEVA</name>